<keyword evidence="1" id="KW-0472">Membrane</keyword>
<dbReference type="STRING" id="568768.GCA_000406125_00875"/>
<gene>
    <name evidence="3" type="ORF">Dpoa569_0002975</name>
</gene>
<dbReference type="KEGG" id="dic:Dpoa569_0002975"/>
<keyword evidence="1" id="KW-0812">Transmembrane</keyword>
<dbReference type="GO" id="GO:0006629">
    <property type="term" value="P:lipid metabolic process"/>
    <property type="evidence" value="ECO:0007669"/>
    <property type="project" value="InterPro"/>
</dbReference>
<evidence type="ECO:0000256" key="1">
    <source>
        <dbReference type="SAM" id="Phobius"/>
    </source>
</evidence>
<name>A0A5B8HPG8_9GAMM</name>
<dbReference type="OrthoDB" id="9800167at2"/>
<keyword evidence="4" id="KW-1185">Reference proteome</keyword>
<sequence>MLNSAHVFNVMLAMILLSICIRLLLKFYYRDGERILPKLKLAPAEKGHITYYKRYDTMLAPLPFIYCWLEIFASVLFFRWSDYHPVAGLLLAIITAGRLRALQEIGHNALHVALCRSKKFQWFLSNVFFQFPALKRDMDSRFNTHVRDHHPNADIPGKDPNLRRVSAAGMVPGITRSQFIWALLYPVRPKGIINNIRGNIHDTLYENSTVNIALLRAVATLSIVGVYWFLGGVAAVIVGWLVPIFTVYPLFAWWSLLSKHRWHTTYDPKRDRLAHDYEHGRATDFSGLLGSIQRYLIYPISDAYHLAHHIYPNVRYQYLPAVDWALKVNEPRYTQYISTGMILGSQHQPAALSELYHRLVKPNHHAVSEMDTGVSHE</sequence>
<dbReference type="Pfam" id="PF00487">
    <property type="entry name" value="FA_desaturase"/>
    <property type="match status" value="1"/>
</dbReference>
<feature type="transmembrane region" description="Helical" evidence="1">
    <location>
        <begin position="213"/>
        <end position="230"/>
    </location>
</feature>
<proteinExistence type="predicted"/>
<feature type="transmembrane region" description="Helical" evidence="1">
    <location>
        <begin position="236"/>
        <end position="256"/>
    </location>
</feature>
<evidence type="ECO:0000313" key="4">
    <source>
        <dbReference type="Proteomes" id="UP000320591"/>
    </source>
</evidence>
<dbReference type="AlphaFoldDB" id="A0A5B8HPG8"/>
<protein>
    <submittedName>
        <fullName evidence="3">Fatty acid desaturase</fullName>
    </submittedName>
</protein>
<organism evidence="3 4">
    <name type="scientific">Dickeya poaceiphila</name>
    <dbReference type="NCBI Taxonomy" id="568768"/>
    <lineage>
        <taxon>Bacteria</taxon>
        <taxon>Pseudomonadati</taxon>
        <taxon>Pseudomonadota</taxon>
        <taxon>Gammaproteobacteria</taxon>
        <taxon>Enterobacterales</taxon>
        <taxon>Pectobacteriaceae</taxon>
        <taxon>Dickeya</taxon>
    </lineage>
</organism>
<dbReference type="InterPro" id="IPR005804">
    <property type="entry name" value="FA_desaturase_dom"/>
</dbReference>
<feature type="domain" description="Fatty acid desaturase" evidence="2">
    <location>
        <begin position="88"/>
        <end position="335"/>
    </location>
</feature>
<evidence type="ECO:0000259" key="2">
    <source>
        <dbReference type="Pfam" id="PF00487"/>
    </source>
</evidence>
<feature type="transmembrane region" description="Helical" evidence="1">
    <location>
        <begin position="6"/>
        <end position="25"/>
    </location>
</feature>
<dbReference type="EMBL" id="CP042220">
    <property type="protein sequence ID" value="QDX31015.1"/>
    <property type="molecule type" value="Genomic_DNA"/>
</dbReference>
<feature type="transmembrane region" description="Helical" evidence="1">
    <location>
        <begin position="58"/>
        <end position="77"/>
    </location>
</feature>
<evidence type="ECO:0000313" key="3">
    <source>
        <dbReference type="EMBL" id="QDX31015.1"/>
    </source>
</evidence>
<dbReference type="Proteomes" id="UP000320591">
    <property type="component" value="Chromosome"/>
</dbReference>
<reference evidence="3 4" key="1">
    <citation type="journal article" date="2019" name="Environ. Microbiol.">
        <title>The phytopathogenic nature of Dickeya aquatica 174/2 and the dynamic early evolution of Dickeya pathogenicity.</title>
        <authorList>
            <person name="Duprey A."/>
            <person name="Taib N."/>
            <person name="Leonard S."/>
            <person name="Garin T."/>
            <person name="Flandrois J.P."/>
            <person name="Nasser W."/>
            <person name="Brochier-Armanet C."/>
            <person name="Reverchon S."/>
        </authorList>
    </citation>
    <scope>NUCLEOTIDE SEQUENCE [LARGE SCALE GENOMIC DNA]</scope>
    <source>
        <strain evidence="3 4">NCPPB 569</strain>
    </source>
</reference>
<accession>A0A5B8HPG8</accession>
<keyword evidence="1" id="KW-1133">Transmembrane helix</keyword>